<sequence length="84" mass="9735">MFLGVIPPKERDETQFSLPWLINIFLHDLSRDVTLFSSRSAPFLPVKGPNLKDEEVDEDEDEDEENLINRVVYVRDRESSSNLA</sequence>
<reference evidence="1 2" key="1">
    <citation type="submission" date="2023-10" db="EMBL/GenBank/DDBJ databases">
        <title>Genomes of two closely related lineages of the louse Polyplax serrata with different host specificities.</title>
        <authorList>
            <person name="Martinu J."/>
            <person name="Tarabai H."/>
            <person name="Stefka J."/>
            <person name="Hypsa V."/>
        </authorList>
    </citation>
    <scope>NUCLEOTIDE SEQUENCE [LARGE SCALE GENOMIC DNA]</scope>
    <source>
        <strain evidence="1">HR10_N</strain>
    </source>
</reference>
<organism evidence="1 2">
    <name type="scientific">Polyplax serrata</name>
    <name type="common">Common mouse louse</name>
    <dbReference type="NCBI Taxonomy" id="468196"/>
    <lineage>
        <taxon>Eukaryota</taxon>
        <taxon>Metazoa</taxon>
        <taxon>Ecdysozoa</taxon>
        <taxon>Arthropoda</taxon>
        <taxon>Hexapoda</taxon>
        <taxon>Insecta</taxon>
        <taxon>Pterygota</taxon>
        <taxon>Neoptera</taxon>
        <taxon>Paraneoptera</taxon>
        <taxon>Psocodea</taxon>
        <taxon>Troctomorpha</taxon>
        <taxon>Phthiraptera</taxon>
        <taxon>Anoplura</taxon>
        <taxon>Polyplacidae</taxon>
        <taxon>Polyplax</taxon>
    </lineage>
</organism>
<dbReference type="AlphaFoldDB" id="A0AAN8XPH9"/>
<accession>A0AAN8XPH9</accession>
<proteinExistence type="predicted"/>
<gene>
    <name evidence="1" type="ORF">RUM43_000993</name>
</gene>
<name>A0AAN8XPH9_POLSC</name>
<dbReference type="Proteomes" id="UP001372834">
    <property type="component" value="Unassembled WGS sequence"/>
</dbReference>
<comment type="caution">
    <text evidence="1">The sequence shown here is derived from an EMBL/GenBank/DDBJ whole genome shotgun (WGS) entry which is preliminary data.</text>
</comment>
<evidence type="ECO:0000313" key="1">
    <source>
        <dbReference type="EMBL" id="KAK6644724.1"/>
    </source>
</evidence>
<dbReference type="EMBL" id="JAWJWE010000001">
    <property type="protein sequence ID" value="KAK6644724.1"/>
    <property type="molecule type" value="Genomic_DNA"/>
</dbReference>
<protein>
    <submittedName>
        <fullName evidence="1">Uncharacterized protein</fullName>
    </submittedName>
</protein>
<evidence type="ECO:0000313" key="2">
    <source>
        <dbReference type="Proteomes" id="UP001372834"/>
    </source>
</evidence>